<dbReference type="EMBL" id="UINC01226146">
    <property type="protein sequence ID" value="SVE56506.1"/>
    <property type="molecule type" value="Genomic_DNA"/>
</dbReference>
<evidence type="ECO:0008006" key="2">
    <source>
        <dbReference type="Google" id="ProtNLM"/>
    </source>
</evidence>
<protein>
    <recommendedName>
        <fullName evidence="2">SnoaL-like domain-containing protein</fullName>
    </recommendedName>
</protein>
<name>A0A383EI42_9ZZZZ</name>
<gene>
    <name evidence="1" type="ORF">METZ01_LOCUS509360</name>
</gene>
<organism evidence="1">
    <name type="scientific">marine metagenome</name>
    <dbReference type="NCBI Taxonomy" id="408172"/>
    <lineage>
        <taxon>unclassified sequences</taxon>
        <taxon>metagenomes</taxon>
        <taxon>ecological metagenomes</taxon>
    </lineage>
</organism>
<feature type="non-terminal residue" evidence="1">
    <location>
        <position position="42"/>
    </location>
</feature>
<dbReference type="Gene3D" id="3.10.450.50">
    <property type="match status" value="1"/>
</dbReference>
<evidence type="ECO:0000313" key="1">
    <source>
        <dbReference type="EMBL" id="SVE56506.1"/>
    </source>
</evidence>
<accession>A0A383EI42</accession>
<sequence length="42" mass="5058">MIETTMDHWHAFLRGEVDLDDVLHEDCVFWSPVLFRPQEGRE</sequence>
<dbReference type="AlphaFoldDB" id="A0A383EI42"/>
<reference evidence="1" key="1">
    <citation type="submission" date="2018-05" db="EMBL/GenBank/DDBJ databases">
        <authorList>
            <person name="Lanie J.A."/>
            <person name="Ng W.-L."/>
            <person name="Kazmierczak K.M."/>
            <person name="Andrzejewski T.M."/>
            <person name="Davidsen T.M."/>
            <person name="Wayne K.J."/>
            <person name="Tettelin H."/>
            <person name="Glass J.I."/>
            <person name="Rusch D."/>
            <person name="Podicherti R."/>
            <person name="Tsui H.-C.T."/>
            <person name="Winkler M.E."/>
        </authorList>
    </citation>
    <scope>NUCLEOTIDE SEQUENCE</scope>
</reference>
<proteinExistence type="predicted"/>